<dbReference type="SMART" id="SM00448">
    <property type="entry name" value="REC"/>
    <property type="match status" value="1"/>
</dbReference>
<sequence>MIRVLVIEDEQDLAENLLDYLELEGMLPDHASNGLAGLQLARSNRYDVMVLDLGLPKLDGISLCQALRQDGSDMPVLMLTARDSLDDKLAGFAAGSDDYLVKPFEMAELVARIRVLAARRSGQSRRLTQADLVLDLDSQQASRGGALVKLSPAQFTLLETLLRAAPSPVSRSELEHALWGEDTPPSNALKVHLHHLRKALADAAASGAPELIETVSGVGWRLVSVTQPEEAQ</sequence>
<keyword evidence="2" id="KW-0902">Two-component regulatory system</keyword>
<keyword evidence="1 6" id="KW-0597">Phosphoprotein</keyword>
<evidence type="ECO:0000313" key="11">
    <source>
        <dbReference type="Proteomes" id="UP001499988"/>
    </source>
</evidence>
<dbReference type="Gene3D" id="1.10.10.10">
    <property type="entry name" value="Winged helix-like DNA-binding domain superfamily/Winged helix DNA-binding domain"/>
    <property type="match status" value="1"/>
</dbReference>
<evidence type="ECO:0000259" key="8">
    <source>
        <dbReference type="PROSITE" id="PS50110"/>
    </source>
</evidence>
<dbReference type="InterPro" id="IPR011006">
    <property type="entry name" value="CheY-like_superfamily"/>
</dbReference>
<keyword evidence="5" id="KW-0804">Transcription</keyword>
<dbReference type="SUPFAM" id="SSF46894">
    <property type="entry name" value="C-terminal effector domain of the bipartite response regulators"/>
    <property type="match status" value="1"/>
</dbReference>
<evidence type="ECO:0000256" key="7">
    <source>
        <dbReference type="PROSITE-ProRule" id="PRU01091"/>
    </source>
</evidence>
<dbReference type="InterPro" id="IPR001867">
    <property type="entry name" value="OmpR/PhoB-type_DNA-bd"/>
</dbReference>
<name>A0ABP9FC77_9GAMM</name>
<gene>
    <name evidence="10" type="primary">cprR_2</name>
    <name evidence="10" type="ORF">GCM10023333_35730</name>
</gene>
<proteinExistence type="predicted"/>
<comment type="caution">
    <text evidence="10">The sequence shown here is derived from an EMBL/GenBank/DDBJ whole genome shotgun (WGS) entry which is preliminary data.</text>
</comment>
<dbReference type="InterPro" id="IPR016032">
    <property type="entry name" value="Sig_transdc_resp-reg_C-effctor"/>
</dbReference>
<dbReference type="SUPFAM" id="SSF52172">
    <property type="entry name" value="CheY-like"/>
    <property type="match status" value="1"/>
</dbReference>
<dbReference type="Proteomes" id="UP001499988">
    <property type="component" value="Unassembled WGS sequence"/>
</dbReference>
<evidence type="ECO:0000256" key="1">
    <source>
        <dbReference type="ARBA" id="ARBA00022553"/>
    </source>
</evidence>
<dbReference type="Pfam" id="PF00486">
    <property type="entry name" value="Trans_reg_C"/>
    <property type="match status" value="1"/>
</dbReference>
<dbReference type="Gene3D" id="6.10.250.690">
    <property type="match status" value="1"/>
</dbReference>
<keyword evidence="3" id="KW-0805">Transcription regulation</keyword>
<dbReference type="InterPro" id="IPR001789">
    <property type="entry name" value="Sig_transdc_resp-reg_receiver"/>
</dbReference>
<dbReference type="SMART" id="SM00862">
    <property type="entry name" value="Trans_reg_C"/>
    <property type="match status" value="1"/>
</dbReference>
<feature type="DNA-binding region" description="OmpR/PhoB-type" evidence="7">
    <location>
        <begin position="124"/>
        <end position="224"/>
    </location>
</feature>
<evidence type="ECO:0000256" key="4">
    <source>
        <dbReference type="ARBA" id="ARBA00023125"/>
    </source>
</evidence>
<dbReference type="PROSITE" id="PS50110">
    <property type="entry name" value="RESPONSE_REGULATORY"/>
    <property type="match status" value="1"/>
</dbReference>
<accession>A0ABP9FC77</accession>
<evidence type="ECO:0000256" key="3">
    <source>
        <dbReference type="ARBA" id="ARBA00023015"/>
    </source>
</evidence>
<evidence type="ECO:0000259" key="9">
    <source>
        <dbReference type="PROSITE" id="PS51755"/>
    </source>
</evidence>
<dbReference type="InterPro" id="IPR039420">
    <property type="entry name" value="WalR-like"/>
</dbReference>
<feature type="domain" description="Response regulatory" evidence="8">
    <location>
        <begin position="3"/>
        <end position="117"/>
    </location>
</feature>
<dbReference type="InterPro" id="IPR036388">
    <property type="entry name" value="WH-like_DNA-bd_sf"/>
</dbReference>
<organism evidence="10 11">
    <name type="scientific">Ferrimonas pelagia</name>
    <dbReference type="NCBI Taxonomy" id="1177826"/>
    <lineage>
        <taxon>Bacteria</taxon>
        <taxon>Pseudomonadati</taxon>
        <taxon>Pseudomonadota</taxon>
        <taxon>Gammaproteobacteria</taxon>
        <taxon>Alteromonadales</taxon>
        <taxon>Ferrimonadaceae</taxon>
        <taxon>Ferrimonas</taxon>
    </lineage>
</organism>
<dbReference type="RefSeq" id="WP_345336834.1">
    <property type="nucleotide sequence ID" value="NZ_BAABJZ010000101.1"/>
</dbReference>
<dbReference type="PANTHER" id="PTHR48111">
    <property type="entry name" value="REGULATOR OF RPOS"/>
    <property type="match status" value="1"/>
</dbReference>
<evidence type="ECO:0000256" key="2">
    <source>
        <dbReference type="ARBA" id="ARBA00023012"/>
    </source>
</evidence>
<dbReference type="Pfam" id="PF00072">
    <property type="entry name" value="Response_reg"/>
    <property type="match status" value="1"/>
</dbReference>
<protein>
    <submittedName>
        <fullName evidence="10">Cationic peptide response regulator transcription factor CprR</fullName>
    </submittedName>
</protein>
<evidence type="ECO:0000313" key="10">
    <source>
        <dbReference type="EMBL" id="GAA4899057.1"/>
    </source>
</evidence>
<evidence type="ECO:0000256" key="6">
    <source>
        <dbReference type="PROSITE-ProRule" id="PRU00169"/>
    </source>
</evidence>
<keyword evidence="4 7" id="KW-0238">DNA-binding</keyword>
<dbReference type="Gene3D" id="3.40.50.2300">
    <property type="match status" value="1"/>
</dbReference>
<feature type="domain" description="OmpR/PhoB-type" evidence="9">
    <location>
        <begin position="124"/>
        <end position="224"/>
    </location>
</feature>
<dbReference type="CDD" id="cd17624">
    <property type="entry name" value="REC_OmpR_PmrA-like"/>
    <property type="match status" value="1"/>
</dbReference>
<evidence type="ECO:0000256" key="5">
    <source>
        <dbReference type="ARBA" id="ARBA00023163"/>
    </source>
</evidence>
<dbReference type="PANTHER" id="PTHR48111:SF22">
    <property type="entry name" value="REGULATOR OF RPOS"/>
    <property type="match status" value="1"/>
</dbReference>
<reference evidence="11" key="1">
    <citation type="journal article" date="2019" name="Int. J. Syst. Evol. Microbiol.">
        <title>The Global Catalogue of Microorganisms (GCM) 10K type strain sequencing project: providing services to taxonomists for standard genome sequencing and annotation.</title>
        <authorList>
            <consortium name="The Broad Institute Genomics Platform"/>
            <consortium name="The Broad Institute Genome Sequencing Center for Infectious Disease"/>
            <person name="Wu L."/>
            <person name="Ma J."/>
        </authorList>
    </citation>
    <scope>NUCLEOTIDE SEQUENCE [LARGE SCALE GENOMIC DNA]</scope>
    <source>
        <strain evidence="11">JCM 18401</strain>
    </source>
</reference>
<dbReference type="PROSITE" id="PS51755">
    <property type="entry name" value="OMPR_PHOB"/>
    <property type="match status" value="1"/>
</dbReference>
<dbReference type="CDD" id="cd00383">
    <property type="entry name" value="trans_reg_C"/>
    <property type="match status" value="1"/>
</dbReference>
<feature type="modified residue" description="4-aspartylphosphate" evidence="6">
    <location>
        <position position="52"/>
    </location>
</feature>
<keyword evidence="11" id="KW-1185">Reference proteome</keyword>
<dbReference type="EMBL" id="BAABJZ010000101">
    <property type="protein sequence ID" value="GAA4899057.1"/>
    <property type="molecule type" value="Genomic_DNA"/>
</dbReference>